<dbReference type="EMBL" id="CAJNOI010001335">
    <property type="protein sequence ID" value="CAF1405134.1"/>
    <property type="molecule type" value="Genomic_DNA"/>
</dbReference>
<dbReference type="InterPro" id="IPR050579">
    <property type="entry name" value="PMP-22/EMP/MP20-like"/>
</dbReference>
<feature type="transmembrane region" description="Helical" evidence="5">
    <location>
        <begin position="163"/>
        <end position="184"/>
    </location>
</feature>
<comment type="caution">
    <text evidence="6">The sequence shown here is derived from an EMBL/GenBank/DDBJ whole genome shotgun (WGS) entry which is preliminary data.</text>
</comment>
<dbReference type="AlphaFoldDB" id="A0A814RWG5"/>
<evidence type="ECO:0000313" key="6">
    <source>
        <dbReference type="EMBL" id="CAF1139511.1"/>
    </source>
</evidence>
<proteinExistence type="predicted"/>
<evidence type="ECO:0000313" key="11">
    <source>
        <dbReference type="Proteomes" id="UP000663877"/>
    </source>
</evidence>
<evidence type="ECO:0000313" key="8">
    <source>
        <dbReference type="EMBL" id="CAF1434644.1"/>
    </source>
</evidence>
<keyword evidence="4 5" id="KW-0472">Membrane</keyword>
<dbReference type="Gene3D" id="1.20.140.150">
    <property type="match status" value="1"/>
</dbReference>
<evidence type="ECO:0000313" key="10">
    <source>
        <dbReference type="Proteomes" id="UP000663832"/>
    </source>
</evidence>
<feature type="transmembrane region" description="Helical" evidence="5">
    <location>
        <begin position="125"/>
        <end position="143"/>
    </location>
</feature>
<dbReference type="Proteomes" id="UP000663832">
    <property type="component" value="Unassembled WGS sequence"/>
</dbReference>
<keyword evidence="10" id="KW-1185">Reference proteome</keyword>
<dbReference type="EMBL" id="CAJNOI010000156">
    <property type="protein sequence ID" value="CAF1139511.1"/>
    <property type="molecule type" value="Genomic_DNA"/>
</dbReference>
<protein>
    <submittedName>
        <fullName evidence="6">Uncharacterized protein</fullName>
    </submittedName>
</protein>
<feature type="transmembrane region" description="Helical" evidence="5">
    <location>
        <begin position="257"/>
        <end position="276"/>
    </location>
</feature>
<evidence type="ECO:0000256" key="2">
    <source>
        <dbReference type="ARBA" id="ARBA00022692"/>
    </source>
</evidence>
<reference evidence="6" key="1">
    <citation type="submission" date="2021-02" db="EMBL/GenBank/DDBJ databases">
        <authorList>
            <person name="Nowell W R."/>
        </authorList>
    </citation>
    <scope>NUCLEOTIDE SEQUENCE</scope>
</reference>
<dbReference type="Proteomes" id="UP000663877">
    <property type="component" value="Unassembled WGS sequence"/>
</dbReference>
<evidence type="ECO:0000256" key="3">
    <source>
        <dbReference type="ARBA" id="ARBA00022989"/>
    </source>
</evidence>
<dbReference type="EMBL" id="CAJNOM010000432">
    <property type="protein sequence ID" value="CAF1434644.1"/>
    <property type="molecule type" value="Genomic_DNA"/>
</dbReference>
<evidence type="ECO:0000313" key="7">
    <source>
        <dbReference type="EMBL" id="CAF1405134.1"/>
    </source>
</evidence>
<dbReference type="EMBL" id="CAJNOM010000432">
    <property type="protein sequence ID" value="CAF1435184.1"/>
    <property type="molecule type" value="Genomic_DNA"/>
</dbReference>
<comment type="subcellular location">
    <subcellularLocation>
        <location evidence="1">Membrane</location>
        <topology evidence="1">Multi-pass membrane protein</topology>
    </subcellularLocation>
</comment>
<organism evidence="6 11">
    <name type="scientific">Adineta steineri</name>
    <dbReference type="NCBI Taxonomy" id="433720"/>
    <lineage>
        <taxon>Eukaryota</taxon>
        <taxon>Metazoa</taxon>
        <taxon>Spiralia</taxon>
        <taxon>Gnathifera</taxon>
        <taxon>Rotifera</taxon>
        <taxon>Eurotatoria</taxon>
        <taxon>Bdelloidea</taxon>
        <taxon>Adinetida</taxon>
        <taxon>Adinetidae</taxon>
        <taxon>Adineta</taxon>
    </lineage>
</organism>
<dbReference type="GO" id="GO:0005886">
    <property type="term" value="C:plasma membrane"/>
    <property type="evidence" value="ECO:0007669"/>
    <property type="project" value="TreeGrafter"/>
</dbReference>
<accession>A0A814RWG5</accession>
<dbReference type="OrthoDB" id="10012033at2759"/>
<evidence type="ECO:0000256" key="1">
    <source>
        <dbReference type="ARBA" id="ARBA00004141"/>
    </source>
</evidence>
<gene>
    <name evidence="6" type="ORF">BJG266_LOCUS23465</name>
    <name evidence="7" type="ORF">BJG266_LOCUS37889</name>
    <name evidence="8" type="ORF">QVE165_LOCUS39191</name>
    <name evidence="9" type="ORF">QVE165_LOCUS39230</name>
</gene>
<name>A0A814RWG5_9BILA</name>
<evidence type="ECO:0000256" key="5">
    <source>
        <dbReference type="SAM" id="Phobius"/>
    </source>
</evidence>
<dbReference type="PANTHER" id="PTHR10671:SF108">
    <property type="entry name" value="CLAUDIN FAMILY PROTEIN-RELATED"/>
    <property type="match status" value="1"/>
</dbReference>
<sequence>MQIRGVMVVSIALFLGIAALILHLLAMCSPRWKITKRDREPTMAPVSYGLWERCEYTNLTIMKQGVALGVRPNVRICRPNRYMRYSPEDFEKCYYIRRNCPVVEKSELPKECSCRYLPSARALQWLTILSAVFLVFGLLLLYLKTITSPQNESANMVLSFGPFVCFILVLLLMITTLIVVGAYLRRDTYEDYTFPLTTVSNNTQHLQGFDLHSLRNYAKFHQSTFSNDQFAAAKNELFLDANTHYHTNIGWATGFEIIATVLIFLVTAVTFLLGTISRSENN</sequence>
<feature type="transmembrane region" description="Helical" evidence="5">
    <location>
        <begin position="6"/>
        <end position="27"/>
    </location>
</feature>
<keyword evidence="2 5" id="KW-0812">Transmembrane</keyword>
<evidence type="ECO:0000256" key="4">
    <source>
        <dbReference type="ARBA" id="ARBA00023136"/>
    </source>
</evidence>
<evidence type="ECO:0000313" key="9">
    <source>
        <dbReference type="EMBL" id="CAF1435184.1"/>
    </source>
</evidence>
<keyword evidence="3 5" id="KW-1133">Transmembrane helix</keyword>
<dbReference type="PANTHER" id="PTHR10671">
    <property type="entry name" value="EPITHELIAL MEMBRANE PROTEIN-RELATED"/>
    <property type="match status" value="1"/>
</dbReference>